<reference evidence="3 4" key="1">
    <citation type="submission" date="2016-04" db="EMBL/GenBank/DDBJ databases">
        <title>A degradative enzymes factory behind the ericoid mycorrhizal symbiosis.</title>
        <authorList>
            <consortium name="DOE Joint Genome Institute"/>
            <person name="Martino E."/>
            <person name="Morin E."/>
            <person name="Grelet G."/>
            <person name="Kuo A."/>
            <person name="Kohler A."/>
            <person name="Daghino S."/>
            <person name="Barry K."/>
            <person name="Choi C."/>
            <person name="Cichocki N."/>
            <person name="Clum A."/>
            <person name="Copeland A."/>
            <person name="Hainaut M."/>
            <person name="Haridas S."/>
            <person name="Labutti K."/>
            <person name="Lindquist E."/>
            <person name="Lipzen A."/>
            <person name="Khouja H.-R."/>
            <person name="Murat C."/>
            <person name="Ohm R."/>
            <person name="Olson A."/>
            <person name="Spatafora J."/>
            <person name="Veneault-Fourrey C."/>
            <person name="Henrissat B."/>
            <person name="Grigoriev I."/>
            <person name="Martin F."/>
            <person name="Perotto S."/>
        </authorList>
    </citation>
    <scope>NUCLEOTIDE SEQUENCE [LARGE SCALE GENOMIC DNA]</scope>
    <source>
        <strain evidence="3 4">F</strain>
    </source>
</reference>
<dbReference type="OrthoDB" id="3522351at2759"/>
<feature type="compositionally biased region" description="Polar residues" evidence="1">
    <location>
        <begin position="17"/>
        <end position="35"/>
    </location>
</feature>
<evidence type="ECO:0000256" key="2">
    <source>
        <dbReference type="SAM" id="Phobius"/>
    </source>
</evidence>
<dbReference type="Proteomes" id="UP000235786">
    <property type="component" value="Unassembled WGS sequence"/>
</dbReference>
<evidence type="ECO:0000313" key="4">
    <source>
        <dbReference type="Proteomes" id="UP000235786"/>
    </source>
</evidence>
<keyword evidence="2" id="KW-1133">Transmembrane helix</keyword>
<name>A0A2J6R0F6_HYAVF</name>
<keyword evidence="2" id="KW-0472">Membrane</keyword>
<feature type="region of interest" description="Disordered" evidence="1">
    <location>
        <begin position="1"/>
        <end position="72"/>
    </location>
</feature>
<evidence type="ECO:0000256" key="1">
    <source>
        <dbReference type="SAM" id="MobiDB-lite"/>
    </source>
</evidence>
<feature type="transmembrane region" description="Helical" evidence="2">
    <location>
        <begin position="81"/>
        <end position="102"/>
    </location>
</feature>
<feature type="compositionally biased region" description="Basic and acidic residues" evidence="1">
    <location>
        <begin position="54"/>
        <end position="67"/>
    </location>
</feature>
<sequence>MARQATQDSPNRIPLQNGHSGSEKPNTSRPSSFSQRVLKKARAVQTKFTNPWRELQRNRREKKETRKPPKKVAPFTLSHRGLLLLLVFEILIIIAITTIWVLTTKRNGFVDAPDTPTSFTGSQTLHEKFLWGLSLFWTFIPSLIVSLCGALFAATLQALQDCQPTIELSKPASHTVQETSKAKLSILLDYRRYWFPFTDSCHAFRNKHFIISACMVIKWLFVAIGPLASSIISVGNIPSSKSVQVTITKGLDDSTNGSWWSSTRPSFDSTSAILLNNASTLSWSTKIYSVNPFSTESDIAGNLTADTTTYSATLDCAPIDANFLLSVGNVTKDSSDTVYFNFVDRGCEIIASINGFDASYDGYVYSSTSYFNCPYEVNRARLILMTGIYDASSLYLFENFSITSCLPNFWRSRSRVSALWGANTLGDPGRIINIVPDISTVERWWPQFWQAWMVRIPQYQVSDPQNELVEDMFGFIAYSYAKTPNTAIDFVQAMNDTFSVLFATFATSTVYTPLAESISSTGTLSQPGNRLFVVFLPASMVTFVMALSFLATIWIAVYAYQHRLIIKEHVDLILGHAILLDGNDGVSTFIDTVKAGFERQARDAIAAAYAKKAQKFGTVSSLAVDLEVENAVKKGDLVRYVEDFENLKDWDCWVERNGRLRIRAPQLALSSP</sequence>
<feature type="transmembrane region" description="Helical" evidence="2">
    <location>
        <begin position="209"/>
        <end position="232"/>
    </location>
</feature>
<keyword evidence="2" id="KW-0812">Transmembrane</keyword>
<feature type="transmembrane region" description="Helical" evidence="2">
    <location>
        <begin position="531"/>
        <end position="560"/>
    </location>
</feature>
<evidence type="ECO:0000313" key="3">
    <source>
        <dbReference type="EMBL" id="PMD32006.1"/>
    </source>
</evidence>
<dbReference type="Pfam" id="PF11915">
    <property type="entry name" value="DUF3433"/>
    <property type="match status" value="1"/>
</dbReference>
<dbReference type="AlphaFoldDB" id="A0A2J6R0F6"/>
<keyword evidence="4" id="KW-1185">Reference proteome</keyword>
<dbReference type="EMBL" id="KZ613960">
    <property type="protein sequence ID" value="PMD32006.1"/>
    <property type="molecule type" value="Genomic_DNA"/>
</dbReference>
<gene>
    <name evidence="3" type="ORF">L207DRAFT_572310</name>
</gene>
<feature type="compositionally biased region" description="Polar residues" evidence="1">
    <location>
        <begin position="1"/>
        <end position="10"/>
    </location>
</feature>
<protein>
    <submittedName>
        <fullName evidence="3">Uncharacterized protein</fullName>
    </submittedName>
</protein>
<dbReference type="InterPro" id="IPR021840">
    <property type="entry name" value="DUF3433"/>
</dbReference>
<feature type="transmembrane region" description="Helical" evidence="2">
    <location>
        <begin position="129"/>
        <end position="154"/>
    </location>
</feature>
<accession>A0A2J6R0F6</accession>
<proteinExistence type="predicted"/>
<organism evidence="3 4">
    <name type="scientific">Hyaloscypha variabilis (strain UAMH 11265 / GT02V1 / F)</name>
    <name type="common">Meliniomyces variabilis</name>
    <dbReference type="NCBI Taxonomy" id="1149755"/>
    <lineage>
        <taxon>Eukaryota</taxon>
        <taxon>Fungi</taxon>
        <taxon>Dikarya</taxon>
        <taxon>Ascomycota</taxon>
        <taxon>Pezizomycotina</taxon>
        <taxon>Leotiomycetes</taxon>
        <taxon>Helotiales</taxon>
        <taxon>Hyaloscyphaceae</taxon>
        <taxon>Hyaloscypha</taxon>
        <taxon>Hyaloscypha variabilis</taxon>
    </lineage>
</organism>